<keyword evidence="5 6" id="KW-0472">Membrane</keyword>
<keyword evidence="3 6" id="KW-0812">Transmembrane</keyword>
<feature type="transmembrane region" description="Helical" evidence="6">
    <location>
        <begin position="299"/>
        <end position="325"/>
    </location>
</feature>
<dbReference type="OrthoDB" id="103403at2"/>
<dbReference type="Pfam" id="PF01943">
    <property type="entry name" value="Polysacc_synt"/>
    <property type="match status" value="1"/>
</dbReference>
<feature type="transmembrane region" description="Helical" evidence="6">
    <location>
        <begin position="214"/>
        <end position="237"/>
    </location>
</feature>
<keyword evidence="4 6" id="KW-1133">Transmembrane helix</keyword>
<keyword evidence="2" id="KW-1003">Cell membrane</keyword>
<dbReference type="PANTHER" id="PTHR30250:SF11">
    <property type="entry name" value="O-ANTIGEN TRANSPORTER-RELATED"/>
    <property type="match status" value="1"/>
</dbReference>
<proteinExistence type="predicted"/>
<feature type="transmembrane region" description="Helical" evidence="6">
    <location>
        <begin position="40"/>
        <end position="64"/>
    </location>
</feature>
<dbReference type="RefSeq" id="WP_106590619.1">
    <property type="nucleotide sequence ID" value="NZ_PYGI01000003.1"/>
</dbReference>
<evidence type="ECO:0000256" key="6">
    <source>
        <dbReference type="SAM" id="Phobius"/>
    </source>
</evidence>
<evidence type="ECO:0000256" key="1">
    <source>
        <dbReference type="ARBA" id="ARBA00004651"/>
    </source>
</evidence>
<protein>
    <submittedName>
        <fullName evidence="7">O-antigen/teichoic acid export membrane protein</fullName>
    </submittedName>
</protein>
<feature type="transmembrane region" description="Helical" evidence="6">
    <location>
        <begin position="151"/>
        <end position="167"/>
    </location>
</feature>
<evidence type="ECO:0000256" key="3">
    <source>
        <dbReference type="ARBA" id="ARBA00022692"/>
    </source>
</evidence>
<feature type="transmembrane region" description="Helical" evidence="6">
    <location>
        <begin position="331"/>
        <end position="350"/>
    </location>
</feature>
<dbReference type="PANTHER" id="PTHR30250">
    <property type="entry name" value="PST FAMILY PREDICTED COLANIC ACID TRANSPORTER"/>
    <property type="match status" value="1"/>
</dbReference>
<dbReference type="Proteomes" id="UP000242133">
    <property type="component" value="Unassembled WGS sequence"/>
</dbReference>
<name>A0A2P8F249_9GAMM</name>
<gene>
    <name evidence="7" type="ORF">CLV44_10376</name>
</gene>
<dbReference type="GO" id="GO:0005886">
    <property type="term" value="C:plasma membrane"/>
    <property type="evidence" value="ECO:0007669"/>
    <property type="project" value="UniProtKB-SubCell"/>
</dbReference>
<evidence type="ECO:0000256" key="5">
    <source>
        <dbReference type="ARBA" id="ARBA00023136"/>
    </source>
</evidence>
<organism evidence="7 8">
    <name type="scientific">Marinobacterium halophilum</name>
    <dbReference type="NCBI Taxonomy" id="267374"/>
    <lineage>
        <taxon>Bacteria</taxon>
        <taxon>Pseudomonadati</taxon>
        <taxon>Pseudomonadota</taxon>
        <taxon>Gammaproteobacteria</taxon>
        <taxon>Oceanospirillales</taxon>
        <taxon>Oceanospirillaceae</taxon>
        <taxon>Marinobacterium</taxon>
    </lineage>
</organism>
<feature type="transmembrane region" description="Helical" evidence="6">
    <location>
        <begin position="173"/>
        <end position="193"/>
    </location>
</feature>
<feature type="transmembrane region" description="Helical" evidence="6">
    <location>
        <begin position="110"/>
        <end position="130"/>
    </location>
</feature>
<feature type="transmembrane region" description="Helical" evidence="6">
    <location>
        <begin position="257"/>
        <end position="278"/>
    </location>
</feature>
<dbReference type="InterPro" id="IPR050833">
    <property type="entry name" value="Poly_Biosynth_Transport"/>
</dbReference>
<keyword evidence="8" id="KW-1185">Reference proteome</keyword>
<evidence type="ECO:0000256" key="4">
    <source>
        <dbReference type="ARBA" id="ARBA00022989"/>
    </source>
</evidence>
<dbReference type="AlphaFoldDB" id="A0A2P8F249"/>
<accession>A0A2P8F249</accession>
<feature type="transmembrane region" description="Helical" evidence="6">
    <location>
        <begin position="85"/>
        <end position="104"/>
    </location>
</feature>
<sequence length="435" mass="48368">MRAQLKSIMALWIGLLGGAGFVFLTQLILARSLPLADLGMLVGVISLVTLLVPLADFGISALWLKLFGQGQEIGMRWVWPGFNTVWVSSICMMTLLLSIGYLSWESQETRVLIWWALPILPMEALVILAGSRLQLESRFLLLSLWRALPKAARLLVVLAVWLSGYGVNEVIKGYFFASIGILIFSVWHLRPMLKGHIKLKIGRSIDTVNAQKAITISTIYKSALPFAMGNFFSLIYLQSDLFMLSALAGAEEAALYSVGYTLIALTYLLPTAIFNQYLLPRYHHWAAHDPDRMLTAYRLGNASMILIGLAVMLAVIMLSPFFLAFLFGEKFTAAALVTQMLAITIPFRYLASSVGNCLSTNDNMRHKMRYQMLVAATNVALNIIMIPQYGMHGAAVSTIFSEVLLCAIYLKGVHKYVFGAEALKGWTLNYSKLYK</sequence>
<reference evidence="7 8" key="1">
    <citation type="submission" date="2018-03" db="EMBL/GenBank/DDBJ databases">
        <title>Genomic Encyclopedia of Archaeal and Bacterial Type Strains, Phase II (KMG-II): from individual species to whole genera.</title>
        <authorList>
            <person name="Goeker M."/>
        </authorList>
    </citation>
    <scope>NUCLEOTIDE SEQUENCE [LARGE SCALE GENOMIC DNA]</scope>
    <source>
        <strain evidence="7 8">DSM 17586</strain>
    </source>
</reference>
<dbReference type="InterPro" id="IPR002797">
    <property type="entry name" value="Polysacc_synth"/>
</dbReference>
<evidence type="ECO:0000313" key="7">
    <source>
        <dbReference type="EMBL" id="PSL15795.1"/>
    </source>
</evidence>
<evidence type="ECO:0000313" key="8">
    <source>
        <dbReference type="Proteomes" id="UP000242133"/>
    </source>
</evidence>
<comment type="caution">
    <text evidence="7">The sequence shown here is derived from an EMBL/GenBank/DDBJ whole genome shotgun (WGS) entry which is preliminary data.</text>
</comment>
<evidence type="ECO:0000256" key="2">
    <source>
        <dbReference type="ARBA" id="ARBA00022475"/>
    </source>
</evidence>
<comment type="subcellular location">
    <subcellularLocation>
        <location evidence="1">Cell membrane</location>
        <topology evidence="1">Multi-pass membrane protein</topology>
    </subcellularLocation>
</comment>
<dbReference type="EMBL" id="PYGI01000003">
    <property type="protein sequence ID" value="PSL15795.1"/>
    <property type="molecule type" value="Genomic_DNA"/>
</dbReference>